<evidence type="ECO:0000256" key="1">
    <source>
        <dbReference type="ARBA" id="ARBA00004604"/>
    </source>
</evidence>
<comment type="caution">
    <text evidence="6">The sequence shown here is derived from an EMBL/GenBank/DDBJ whole genome shotgun (WGS) entry which is preliminary data.</text>
</comment>
<comment type="subcellular location">
    <subcellularLocation>
        <location evidence="1">Nucleus</location>
        <location evidence="1">Nucleolus</location>
    </subcellularLocation>
</comment>
<dbReference type="GO" id="GO:0000428">
    <property type="term" value="C:DNA-directed RNA polymerase complex"/>
    <property type="evidence" value="ECO:0007669"/>
    <property type="project" value="UniProtKB-KW"/>
</dbReference>
<evidence type="ECO:0000256" key="2">
    <source>
        <dbReference type="ARBA" id="ARBA00009430"/>
    </source>
</evidence>
<dbReference type="InterPro" id="IPR009668">
    <property type="entry name" value="RNA_pol-assoc_fac_A49-like"/>
</dbReference>
<dbReference type="GO" id="GO:0005730">
    <property type="term" value="C:nucleolus"/>
    <property type="evidence" value="ECO:0007669"/>
    <property type="project" value="UniProtKB-SubCell"/>
</dbReference>
<name>A0AAV3NSA4_LITER</name>
<organism evidence="6 7">
    <name type="scientific">Lithospermum erythrorhizon</name>
    <name type="common">Purple gromwell</name>
    <name type="synonym">Lithospermum officinale var. erythrorhizon</name>
    <dbReference type="NCBI Taxonomy" id="34254"/>
    <lineage>
        <taxon>Eukaryota</taxon>
        <taxon>Viridiplantae</taxon>
        <taxon>Streptophyta</taxon>
        <taxon>Embryophyta</taxon>
        <taxon>Tracheophyta</taxon>
        <taxon>Spermatophyta</taxon>
        <taxon>Magnoliopsida</taxon>
        <taxon>eudicotyledons</taxon>
        <taxon>Gunneridae</taxon>
        <taxon>Pentapetalae</taxon>
        <taxon>asterids</taxon>
        <taxon>lamiids</taxon>
        <taxon>Boraginales</taxon>
        <taxon>Boraginaceae</taxon>
        <taxon>Boraginoideae</taxon>
        <taxon>Lithospermeae</taxon>
        <taxon>Lithospermum</taxon>
    </lineage>
</organism>
<gene>
    <name evidence="6" type="ORF">LIER_35543</name>
</gene>
<evidence type="ECO:0000313" key="7">
    <source>
        <dbReference type="Proteomes" id="UP001454036"/>
    </source>
</evidence>
<keyword evidence="7" id="KW-1185">Reference proteome</keyword>
<keyword evidence="4" id="KW-0804">Transcription</keyword>
<accession>A0AAV3NSA4</accession>
<dbReference type="GO" id="GO:0003677">
    <property type="term" value="F:DNA binding"/>
    <property type="evidence" value="ECO:0007669"/>
    <property type="project" value="InterPro"/>
</dbReference>
<dbReference type="PANTHER" id="PTHR14440">
    <property type="entry name" value="DNA-DIRECTED RNA POLYMERASE I SUBUNIT RPA49"/>
    <property type="match status" value="1"/>
</dbReference>
<evidence type="ECO:0000256" key="4">
    <source>
        <dbReference type="ARBA" id="ARBA00023163"/>
    </source>
</evidence>
<dbReference type="AlphaFoldDB" id="A0AAV3NSA4"/>
<evidence type="ECO:0000313" key="6">
    <source>
        <dbReference type="EMBL" id="GAA0142255.1"/>
    </source>
</evidence>
<keyword evidence="3 6" id="KW-0240">DNA-directed RNA polymerase</keyword>
<dbReference type="EMBL" id="BAABME010015643">
    <property type="protein sequence ID" value="GAA0142255.1"/>
    <property type="molecule type" value="Genomic_DNA"/>
</dbReference>
<evidence type="ECO:0000256" key="5">
    <source>
        <dbReference type="ARBA" id="ARBA00023242"/>
    </source>
</evidence>
<evidence type="ECO:0000256" key="3">
    <source>
        <dbReference type="ARBA" id="ARBA00022478"/>
    </source>
</evidence>
<comment type="similarity">
    <text evidence="2">Belongs to the eukaryotic RPA49/POLR1E RNA polymerase subunit family.</text>
</comment>
<keyword evidence="5" id="KW-0539">Nucleus</keyword>
<dbReference type="Proteomes" id="UP001454036">
    <property type="component" value="Unassembled WGS sequence"/>
</dbReference>
<proteinExistence type="inferred from homology"/>
<sequence>MASDDNEVTLKIQTLETNSEKFPPIVVRVPSRYDLLKNCQETEEVGASVKVYKDIKRTNRFQVRAKLNGSDVEFIGSNYDGEASRPQLCNYAFALIDKATNTIKMIPIAANKIFRLEPKIGNSDELEDVPQNALSREEKAEAMKDLQLLYSTRKSERERNALRAYDDAETRQDLDKKIEGINLPAEADEVAASSINERNLPPYDLEASDPSRAYPLEKIISKGEWRYLLDVFHVSQVGGEVTPEVYPSFVCNRVHKLESIKDENEKRKLAGIFSFITHLIRFKDKHAMDSVRSVAHHKIPGILFHKFSSMFVDSESKRLATEKIELLISYVLVLTLFVDDFRTDLTDIAMDLRMPAFKLRSYYESLGCKLVREKQLLLATLPLPLTFPATTRRKRRR</sequence>
<reference evidence="6 7" key="1">
    <citation type="submission" date="2024-01" db="EMBL/GenBank/DDBJ databases">
        <title>The complete chloroplast genome sequence of Lithospermum erythrorhizon: insights into the phylogenetic relationship among Boraginaceae species and the maternal lineages of purple gromwells.</title>
        <authorList>
            <person name="Okada T."/>
            <person name="Watanabe K."/>
        </authorList>
    </citation>
    <scope>NUCLEOTIDE SEQUENCE [LARGE SCALE GENOMIC DNA]</scope>
</reference>
<dbReference type="GO" id="GO:0006351">
    <property type="term" value="P:DNA-templated transcription"/>
    <property type="evidence" value="ECO:0007669"/>
    <property type="project" value="InterPro"/>
</dbReference>
<dbReference type="Pfam" id="PF06870">
    <property type="entry name" value="RNA_pol_I_A49"/>
    <property type="match status" value="1"/>
</dbReference>
<protein>
    <submittedName>
        <fullName evidence="6">DNA-directed RNA polymerase</fullName>
    </submittedName>
</protein>